<dbReference type="SUPFAM" id="SSF53383">
    <property type="entry name" value="PLP-dependent transferases"/>
    <property type="match status" value="1"/>
</dbReference>
<dbReference type="Gene3D" id="3.90.1150.10">
    <property type="entry name" value="Aspartate Aminotransferase, domain 1"/>
    <property type="match status" value="1"/>
</dbReference>
<dbReference type="PANTHER" id="PTHR30244:SF34">
    <property type="entry name" value="DTDP-4-AMINO-4,6-DIDEOXYGALACTOSE TRANSAMINASE"/>
    <property type="match status" value="1"/>
</dbReference>
<organism evidence="5 6">
    <name type="scientific">Sphingopyxis witflariensis</name>
    <dbReference type="NCBI Taxonomy" id="173675"/>
    <lineage>
        <taxon>Bacteria</taxon>
        <taxon>Pseudomonadati</taxon>
        <taxon>Pseudomonadota</taxon>
        <taxon>Alphaproteobacteria</taxon>
        <taxon>Sphingomonadales</taxon>
        <taxon>Sphingomonadaceae</taxon>
        <taxon>Sphingopyxis</taxon>
    </lineage>
</organism>
<dbReference type="PANTHER" id="PTHR30244">
    <property type="entry name" value="TRANSAMINASE"/>
    <property type="match status" value="1"/>
</dbReference>
<gene>
    <name evidence="5" type="ORF">CDQ91_01995</name>
</gene>
<dbReference type="PIRSF" id="PIRSF000390">
    <property type="entry name" value="PLP_StrS"/>
    <property type="match status" value="1"/>
</dbReference>
<dbReference type="GO" id="GO:0000271">
    <property type="term" value="P:polysaccharide biosynthetic process"/>
    <property type="evidence" value="ECO:0007669"/>
    <property type="project" value="TreeGrafter"/>
</dbReference>
<evidence type="ECO:0000313" key="6">
    <source>
        <dbReference type="Proteomes" id="UP000197097"/>
    </source>
</evidence>
<evidence type="ECO:0000256" key="4">
    <source>
        <dbReference type="RuleBase" id="RU004508"/>
    </source>
</evidence>
<dbReference type="InterPro" id="IPR015424">
    <property type="entry name" value="PyrdxlP-dep_Trfase"/>
</dbReference>
<protein>
    <submittedName>
        <fullName evidence="5">Pyridoxal-5'-phosphate-dependent protein</fullName>
    </submittedName>
</protein>
<dbReference type="InterPro" id="IPR015422">
    <property type="entry name" value="PyrdxlP-dep_Trfase_small"/>
</dbReference>
<evidence type="ECO:0000313" key="5">
    <source>
        <dbReference type="EMBL" id="OWR01211.1"/>
    </source>
</evidence>
<accession>A0A246K5C2</accession>
<dbReference type="AlphaFoldDB" id="A0A246K5C2"/>
<comment type="similarity">
    <text evidence="1 4">Belongs to the DegT/DnrJ/EryC1 family.</text>
</comment>
<sequence length="368" mass="39378">MTSSVSSPLPLVKVAMPPRERLMPALEEVLYSGMIGEGEAVYEFERRFGEQFGLPRALATSSGTGALHVALLLSGAGPGREVITTSMTAEPTNTVIMQTGATPVFADVDPDTGNLSPAAVQAAVTERTAAICVVHYAGYPADLAALRAIADRHEIGLIEDCAHALGARYAGKPIGTIGDSAIFSLQAIKHMTTVDGGILGLRDPAQTLLAKQLRWFGLTKGVPRTEVDIKRPGFKYNMSNVTATIGLQQLDHIDGLIARHCNNGRFFDRELAAIAGIKPAVVLAEANPSYWIYTLLADNSDEVEQCLAAIGVSASKLHRPNHFHSAFAPFAGPMPGLDSFYQRLVHIPSGWWVGDEDRQRIIDALAKG</sequence>
<dbReference type="InterPro" id="IPR000653">
    <property type="entry name" value="DegT/StrS_aminotransferase"/>
</dbReference>
<dbReference type="GO" id="GO:0008483">
    <property type="term" value="F:transaminase activity"/>
    <property type="evidence" value="ECO:0007669"/>
    <property type="project" value="TreeGrafter"/>
</dbReference>
<evidence type="ECO:0000256" key="2">
    <source>
        <dbReference type="PIRSR" id="PIRSR000390-1"/>
    </source>
</evidence>
<evidence type="ECO:0000256" key="3">
    <source>
        <dbReference type="PIRSR" id="PIRSR000390-2"/>
    </source>
</evidence>
<comment type="caution">
    <text evidence="5">The sequence shown here is derived from an EMBL/GenBank/DDBJ whole genome shotgun (WGS) entry which is preliminary data.</text>
</comment>
<name>A0A246K5C2_9SPHN</name>
<evidence type="ECO:0000256" key="1">
    <source>
        <dbReference type="ARBA" id="ARBA00037999"/>
    </source>
</evidence>
<feature type="modified residue" description="N6-(pyridoxal phosphate)lysine" evidence="3">
    <location>
        <position position="189"/>
    </location>
</feature>
<keyword evidence="3 4" id="KW-0663">Pyridoxal phosphate</keyword>
<keyword evidence="6" id="KW-1185">Reference proteome</keyword>
<dbReference type="EMBL" id="NISJ01000001">
    <property type="protein sequence ID" value="OWR01211.1"/>
    <property type="molecule type" value="Genomic_DNA"/>
</dbReference>
<proteinExistence type="inferred from homology"/>
<dbReference type="InterPro" id="IPR015421">
    <property type="entry name" value="PyrdxlP-dep_Trfase_major"/>
</dbReference>
<dbReference type="Pfam" id="PF01041">
    <property type="entry name" value="DegT_DnrJ_EryC1"/>
    <property type="match status" value="1"/>
</dbReference>
<reference evidence="5 6" key="1">
    <citation type="journal article" date="2002" name="Int. J. Syst. Evol. Microbiol.">
        <title>Sphingopyxis witflariensis sp. nov., isolated from activated sludge.</title>
        <authorList>
            <person name="Kampfer P."/>
            <person name="Witzenberger R."/>
            <person name="Denner E.B."/>
            <person name="Busse H.J."/>
            <person name="Neef A."/>
        </authorList>
    </citation>
    <scope>NUCLEOTIDE SEQUENCE [LARGE SCALE GENOMIC DNA]</scope>
    <source>
        <strain evidence="5 6">DSM 14551</strain>
    </source>
</reference>
<dbReference type="Gene3D" id="3.40.640.10">
    <property type="entry name" value="Type I PLP-dependent aspartate aminotransferase-like (Major domain)"/>
    <property type="match status" value="1"/>
</dbReference>
<feature type="active site" description="Proton acceptor" evidence="2">
    <location>
        <position position="189"/>
    </location>
</feature>
<dbReference type="OrthoDB" id="9768668at2"/>
<dbReference type="GO" id="GO:0030170">
    <property type="term" value="F:pyridoxal phosphate binding"/>
    <property type="evidence" value="ECO:0007669"/>
    <property type="project" value="TreeGrafter"/>
</dbReference>
<dbReference type="CDD" id="cd00616">
    <property type="entry name" value="AHBA_syn"/>
    <property type="match status" value="1"/>
</dbReference>
<dbReference type="Proteomes" id="UP000197097">
    <property type="component" value="Unassembled WGS sequence"/>
</dbReference>